<comment type="caution">
    <text evidence="1">The sequence shown here is derived from an EMBL/GenBank/DDBJ whole genome shotgun (WGS) entry which is preliminary data.</text>
</comment>
<proteinExistence type="predicted"/>
<keyword evidence="2" id="KW-1185">Reference proteome</keyword>
<evidence type="ECO:0000313" key="1">
    <source>
        <dbReference type="EMBL" id="GBO45440.1"/>
    </source>
</evidence>
<evidence type="ECO:0000313" key="2">
    <source>
        <dbReference type="Proteomes" id="UP000499080"/>
    </source>
</evidence>
<sequence length="122" mass="13814">MPIELTGKFHGSEFGGILLRKETKDSVIASKLRTLAKDGIATYIQSNNKSGVFLCILPTFEYRNTISHRWAQRPTLSHLSNYKLSCPDWLQFRDQYPTPDWTSLTLPSSPASCQTKISFTDT</sequence>
<gene>
    <name evidence="1" type="ORF">AVEN_262079_1</name>
</gene>
<dbReference type="AlphaFoldDB" id="A0A4Y2X959"/>
<accession>A0A4Y2X959</accession>
<dbReference type="EMBL" id="BGPR01072538">
    <property type="protein sequence ID" value="GBO45440.1"/>
    <property type="molecule type" value="Genomic_DNA"/>
</dbReference>
<dbReference type="Proteomes" id="UP000499080">
    <property type="component" value="Unassembled WGS sequence"/>
</dbReference>
<organism evidence="1 2">
    <name type="scientific">Araneus ventricosus</name>
    <name type="common">Orbweaver spider</name>
    <name type="synonym">Epeira ventricosa</name>
    <dbReference type="NCBI Taxonomy" id="182803"/>
    <lineage>
        <taxon>Eukaryota</taxon>
        <taxon>Metazoa</taxon>
        <taxon>Ecdysozoa</taxon>
        <taxon>Arthropoda</taxon>
        <taxon>Chelicerata</taxon>
        <taxon>Arachnida</taxon>
        <taxon>Araneae</taxon>
        <taxon>Araneomorphae</taxon>
        <taxon>Entelegynae</taxon>
        <taxon>Araneoidea</taxon>
        <taxon>Araneidae</taxon>
        <taxon>Araneus</taxon>
    </lineage>
</organism>
<reference evidence="1 2" key="1">
    <citation type="journal article" date="2019" name="Sci. Rep.">
        <title>Orb-weaving spider Araneus ventricosus genome elucidates the spidroin gene catalogue.</title>
        <authorList>
            <person name="Kono N."/>
            <person name="Nakamura H."/>
            <person name="Ohtoshi R."/>
            <person name="Moran D.A.P."/>
            <person name="Shinohara A."/>
            <person name="Yoshida Y."/>
            <person name="Fujiwara M."/>
            <person name="Mori M."/>
            <person name="Tomita M."/>
            <person name="Arakawa K."/>
        </authorList>
    </citation>
    <scope>NUCLEOTIDE SEQUENCE [LARGE SCALE GENOMIC DNA]</scope>
</reference>
<name>A0A4Y2X959_ARAVE</name>
<protein>
    <submittedName>
        <fullName evidence="1">Uncharacterized protein</fullName>
    </submittedName>
</protein>